<evidence type="ECO:0000313" key="2">
    <source>
        <dbReference type="Proteomes" id="UP000886595"/>
    </source>
</evidence>
<gene>
    <name evidence="1" type="ORF">Bca52824_027008</name>
</gene>
<proteinExistence type="predicted"/>
<dbReference type="Proteomes" id="UP000886595">
    <property type="component" value="Unassembled WGS sequence"/>
</dbReference>
<organism evidence="1 2">
    <name type="scientific">Brassica carinata</name>
    <name type="common">Ethiopian mustard</name>
    <name type="synonym">Abyssinian cabbage</name>
    <dbReference type="NCBI Taxonomy" id="52824"/>
    <lineage>
        <taxon>Eukaryota</taxon>
        <taxon>Viridiplantae</taxon>
        <taxon>Streptophyta</taxon>
        <taxon>Embryophyta</taxon>
        <taxon>Tracheophyta</taxon>
        <taxon>Spermatophyta</taxon>
        <taxon>Magnoliopsida</taxon>
        <taxon>eudicotyledons</taxon>
        <taxon>Gunneridae</taxon>
        <taxon>Pentapetalae</taxon>
        <taxon>rosids</taxon>
        <taxon>malvids</taxon>
        <taxon>Brassicales</taxon>
        <taxon>Brassicaceae</taxon>
        <taxon>Brassiceae</taxon>
        <taxon>Brassica</taxon>
    </lineage>
</organism>
<evidence type="ECO:0000313" key="1">
    <source>
        <dbReference type="EMBL" id="KAG2307260.1"/>
    </source>
</evidence>
<dbReference type="OrthoDB" id="1129285at2759"/>
<dbReference type="AlphaFoldDB" id="A0A8X7V8G6"/>
<reference evidence="1 2" key="1">
    <citation type="submission" date="2020-02" db="EMBL/GenBank/DDBJ databases">
        <authorList>
            <person name="Ma Q."/>
            <person name="Huang Y."/>
            <person name="Song X."/>
            <person name="Pei D."/>
        </authorList>
    </citation>
    <scope>NUCLEOTIDE SEQUENCE [LARGE SCALE GENOMIC DNA]</scope>
    <source>
        <strain evidence="1">Sxm20200214</strain>
        <tissue evidence="1">Leaf</tissue>
    </source>
</reference>
<accession>A0A8X7V8G6</accession>
<name>A0A8X7V8G6_BRACI</name>
<protein>
    <recommendedName>
        <fullName evidence="3">Zinc finger GRF-type domain-containing protein</fullName>
    </recommendedName>
</protein>
<dbReference type="EMBL" id="JAAMPC010000006">
    <property type="protein sequence ID" value="KAG2307260.1"/>
    <property type="molecule type" value="Genomic_DNA"/>
</dbReference>
<evidence type="ECO:0008006" key="3">
    <source>
        <dbReference type="Google" id="ProtNLM"/>
    </source>
</evidence>
<comment type="caution">
    <text evidence="1">The sequence shown here is derived from an EMBL/GenBank/DDBJ whole genome shotgun (WGS) entry which is preliminary data.</text>
</comment>
<keyword evidence="2" id="KW-1185">Reference proteome</keyword>
<sequence length="257" mass="29237">MWVFNSSVKPGQTAFKRLIGDTSSLYLILFLGDEGVLEVCSVLECVWFGDSVGWSSCSGHRLEVICCGLRAVCSFVRCPVSTASGLWLVSSFIIGSSFMISVYEASKQGSCAIPWFATDGFLRISWVLINHPPGMMDPAEERREMKRQQEHYIMLQAAADSQYGIPTRCLCGSRIINEVRGKEEYDTLPGKRFFTCKNYEDDGLHCRHHWVFAVQEEIERLTKRVKESRSTFYGGKLSKQIENWRNRFKSSLSTFMS</sequence>